<gene>
    <name evidence="1" type="ORF">Q5H93_20455</name>
</gene>
<sequence>MENFSLQMQEYIGRLAANPRIELCYRESDYNAQPASWLARLAAFFEEEYGFAIPPDDWGLFSLDEIIHVIWTHKPGLELPGGYDYFDGSIDLNAIGATVRDPGNKLQMSAYDPLKEYARYFDMASPLDTGIPTMLLYDEAARAYKGLAVFLRPEIVPIELTPGEYVRKALAWHGARNWQLLYCSLEDFKRLDMVDRRQVYDLPRLLPFLFPDDDWSIIDTRRAYFDTEHDA</sequence>
<protein>
    <recommendedName>
        <fullName evidence="3">SMI1/KNR4 family protein</fullName>
    </recommendedName>
</protein>
<name>A0ABT9BFS9_9BACT</name>
<accession>A0ABT9BFS9</accession>
<evidence type="ECO:0000313" key="2">
    <source>
        <dbReference type="Proteomes" id="UP001176429"/>
    </source>
</evidence>
<dbReference type="Proteomes" id="UP001176429">
    <property type="component" value="Unassembled WGS sequence"/>
</dbReference>
<keyword evidence="2" id="KW-1185">Reference proteome</keyword>
<evidence type="ECO:0008006" key="3">
    <source>
        <dbReference type="Google" id="ProtNLM"/>
    </source>
</evidence>
<organism evidence="1 2">
    <name type="scientific">Hymenobacter aranciens</name>
    <dbReference type="NCBI Taxonomy" id="3063996"/>
    <lineage>
        <taxon>Bacteria</taxon>
        <taxon>Pseudomonadati</taxon>
        <taxon>Bacteroidota</taxon>
        <taxon>Cytophagia</taxon>
        <taxon>Cytophagales</taxon>
        <taxon>Hymenobacteraceae</taxon>
        <taxon>Hymenobacter</taxon>
    </lineage>
</organism>
<comment type="caution">
    <text evidence="1">The sequence shown here is derived from an EMBL/GenBank/DDBJ whole genome shotgun (WGS) entry which is preliminary data.</text>
</comment>
<dbReference type="RefSeq" id="WP_305008549.1">
    <property type="nucleotide sequence ID" value="NZ_JAUQSY010000016.1"/>
</dbReference>
<dbReference type="EMBL" id="JAUQSY010000016">
    <property type="protein sequence ID" value="MDO7877129.1"/>
    <property type="molecule type" value="Genomic_DNA"/>
</dbReference>
<evidence type="ECO:0000313" key="1">
    <source>
        <dbReference type="EMBL" id="MDO7877129.1"/>
    </source>
</evidence>
<reference evidence="1" key="1">
    <citation type="submission" date="2023-07" db="EMBL/GenBank/DDBJ databases">
        <authorList>
            <person name="Kim M.K."/>
        </authorList>
    </citation>
    <scope>NUCLEOTIDE SEQUENCE</scope>
    <source>
        <strain evidence="1">ASUV-10-1</strain>
    </source>
</reference>
<proteinExistence type="predicted"/>